<dbReference type="GO" id="GO:0006817">
    <property type="term" value="P:phosphate ion transport"/>
    <property type="evidence" value="ECO:0007669"/>
    <property type="project" value="UniProtKB-KW"/>
</dbReference>
<keyword evidence="6 9" id="KW-0732">Signal</keyword>
<dbReference type="Proteomes" id="UP001208131">
    <property type="component" value="Unassembled WGS sequence"/>
</dbReference>
<dbReference type="SUPFAM" id="SSF53850">
    <property type="entry name" value="Periplasmic binding protein-like II"/>
    <property type="match status" value="2"/>
</dbReference>
<comment type="caution">
    <text evidence="11">The sequence shown here is derived from an EMBL/GenBank/DDBJ whole genome shotgun (WGS) entry which is preliminary data.</text>
</comment>
<protein>
    <submittedName>
        <fullName evidence="11">Extracellular solute-binding protein</fullName>
    </submittedName>
</protein>
<accession>A0AAE3LKR3</accession>
<reference evidence="11 12" key="1">
    <citation type="journal article" date="2021" name="ISME Commun">
        <title>Automated analysis of genomic sequences facilitates high-throughput and comprehensive description of bacteria.</title>
        <authorList>
            <person name="Hitch T.C.A."/>
        </authorList>
    </citation>
    <scope>NUCLEOTIDE SEQUENCE [LARGE SCALE GENOMIC DNA]</scope>
    <source>
        <strain evidence="11 12">Sanger_31</strain>
    </source>
</reference>
<feature type="signal peptide" evidence="9">
    <location>
        <begin position="1"/>
        <end position="18"/>
    </location>
</feature>
<evidence type="ECO:0000256" key="8">
    <source>
        <dbReference type="ARBA" id="ARBA00023288"/>
    </source>
</evidence>
<keyword evidence="12" id="KW-1185">Reference proteome</keyword>
<comment type="subcellular location">
    <subcellularLocation>
        <location evidence="2">Cell membrane</location>
        <topology evidence="2">Lipid-anchor</topology>
    </subcellularLocation>
</comment>
<dbReference type="InterPro" id="IPR050811">
    <property type="entry name" value="Phosphate_ABC_transporter"/>
</dbReference>
<feature type="chain" id="PRO_5041898259" evidence="9">
    <location>
        <begin position="19"/>
        <end position="289"/>
    </location>
</feature>
<keyword evidence="5" id="KW-0813">Transport</keyword>
<dbReference type="GO" id="GO:0005886">
    <property type="term" value="C:plasma membrane"/>
    <property type="evidence" value="ECO:0007669"/>
    <property type="project" value="UniProtKB-SubCell"/>
</dbReference>
<evidence type="ECO:0000256" key="4">
    <source>
        <dbReference type="ARBA" id="ARBA00011529"/>
    </source>
</evidence>
<dbReference type="PANTHER" id="PTHR30570">
    <property type="entry name" value="PERIPLASMIC PHOSPHATE BINDING COMPONENT OF PHOSPHATE ABC TRANSPORTER"/>
    <property type="match status" value="1"/>
</dbReference>
<evidence type="ECO:0000256" key="2">
    <source>
        <dbReference type="ARBA" id="ARBA00004193"/>
    </source>
</evidence>
<evidence type="ECO:0000256" key="5">
    <source>
        <dbReference type="ARBA" id="ARBA00022592"/>
    </source>
</evidence>
<evidence type="ECO:0000313" key="12">
    <source>
        <dbReference type="Proteomes" id="UP001208131"/>
    </source>
</evidence>
<evidence type="ECO:0000256" key="9">
    <source>
        <dbReference type="SAM" id="SignalP"/>
    </source>
</evidence>
<dbReference type="RefSeq" id="WP_117924214.1">
    <property type="nucleotide sequence ID" value="NZ_JAOQJZ010000008.1"/>
</dbReference>
<comment type="function">
    <text evidence="1">Part of the ABC transporter complex PstSACB involved in phosphate import.</text>
</comment>
<keyword evidence="7" id="KW-0564">Palmitate</keyword>
<name>A0AAE3LKR3_9FIRM</name>
<dbReference type="EMBL" id="JAOQJZ010000008">
    <property type="protein sequence ID" value="MCU6706017.1"/>
    <property type="molecule type" value="Genomic_DNA"/>
</dbReference>
<feature type="domain" description="PBP" evidence="10">
    <location>
        <begin position="170"/>
        <end position="286"/>
    </location>
</feature>
<dbReference type="Gene3D" id="3.40.190.10">
    <property type="entry name" value="Periplasmic binding protein-like II"/>
    <property type="match status" value="2"/>
</dbReference>
<comment type="subunit">
    <text evidence="4">The complex is composed of two ATP-binding proteins (PstB), two transmembrane proteins (PstC and PstA) and a solute-binding protein (PstS).</text>
</comment>
<evidence type="ECO:0000256" key="6">
    <source>
        <dbReference type="ARBA" id="ARBA00022729"/>
    </source>
</evidence>
<feature type="domain" description="PBP" evidence="10">
    <location>
        <begin position="26"/>
        <end position="151"/>
    </location>
</feature>
<dbReference type="Pfam" id="PF12849">
    <property type="entry name" value="PBP_like_2"/>
    <property type="match status" value="2"/>
</dbReference>
<evidence type="ECO:0000259" key="10">
    <source>
        <dbReference type="Pfam" id="PF12849"/>
    </source>
</evidence>
<dbReference type="AlphaFoldDB" id="A0AAE3LKR3"/>
<evidence type="ECO:0000256" key="7">
    <source>
        <dbReference type="ARBA" id="ARBA00023139"/>
    </source>
</evidence>
<keyword evidence="8" id="KW-0449">Lipoprotein</keyword>
<evidence type="ECO:0000256" key="3">
    <source>
        <dbReference type="ARBA" id="ARBA00008725"/>
    </source>
</evidence>
<evidence type="ECO:0000256" key="1">
    <source>
        <dbReference type="ARBA" id="ARBA00002841"/>
    </source>
</evidence>
<evidence type="ECO:0000313" key="11">
    <source>
        <dbReference type="EMBL" id="MCU6706017.1"/>
    </source>
</evidence>
<organism evidence="11 12">
    <name type="scientific">Hominimerdicola aceti</name>
    <dbReference type="NCBI Taxonomy" id="2981726"/>
    <lineage>
        <taxon>Bacteria</taxon>
        <taxon>Bacillati</taxon>
        <taxon>Bacillota</taxon>
        <taxon>Clostridia</taxon>
        <taxon>Eubacteriales</taxon>
        <taxon>Oscillospiraceae</taxon>
        <taxon>Hominimerdicola</taxon>
    </lineage>
</organism>
<dbReference type="PROSITE" id="PS51257">
    <property type="entry name" value="PROKAR_LIPOPROTEIN"/>
    <property type="match status" value="1"/>
</dbReference>
<sequence length="289" mass="30358">MKTRTSKLAAIFTSVALAATMLASCGGSSDKITVISREDGSGTRGAFIELTGIEEKDSNGNKTDNTKKDALICKSTDVVLTQVSGDKNAIGYISFGSLNDTVKALKVEGVEPSTATIESGDYKIVRPFNIAVKDGLSDAAQDFENYILSSEGQDIIEKAGYIKIDKSAAAYASNNASGKVVVSGSSSVTPVMEKLAEAYQKANTNVTVDVQQSDSSTGIKDAINGTSDIGMASRDISDDELSQGIKSVTIAQDAIAVIVNKDNAVEDITMDEIKAIYTGSKTTWSDESK</sequence>
<dbReference type="PANTHER" id="PTHR30570:SF1">
    <property type="entry name" value="PHOSPHATE-BINDING PROTEIN PSTS"/>
    <property type="match status" value="1"/>
</dbReference>
<gene>
    <name evidence="11" type="ORF">OCV57_08780</name>
</gene>
<dbReference type="InterPro" id="IPR024370">
    <property type="entry name" value="PBP_domain"/>
</dbReference>
<proteinExistence type="inferred from homology"/>
<keyword evidence="5" id="KW-0592">Phosphate transport</keyword>
<comment type="similarity">
    <text evidence="3">Belongs to the PstS family.</text>
</comment>